<accession>A0A9W8TJZ4</accession>
<dbReference type="VEuPathDB" id="FungiDB:F4678DRAFT_471394"/>
<organism evidence="2 3">
    <name type="scientific">Xylaria arbuscula</name>
    <dbReference type="NCBI Taxonomy" id="114810"/>
    <lineage>
        <taxon>Eukaryota</taxon>
        <taxon>Fungi</taxon>
        <taxon>Dikarya</taxon>
        <taxon>Ascomycota</taxon>
        <taxon>Pezizomycotina</taxon>
        <taxon>Sordariomycetes</taxon>
        <taxon>Xylariomycetidae</taxon>
        <taxon>Xylariales</taxon>
        <taxon>Xylariaceae</taxon>
        <taxon>Xylaria</taxon>
    </lineage>
</organism>
<evidence type="ECO:0000313" key="3">
    <source>
        <dbReference type="Proteomes" id="UP001148614"/>
    </source>
</evidence>
<dbReference type="Proteomes" id="UP001148614">
    <property type="component" value="Unassembled WGS sequence"/>
</dbReference>
<comment type="caution">
    <text evidence="2">The sequence shown here is derived from an EMBL/GenBank/DDBJ whole genome shotgun (WGS) entry which is preliminary data.</text>
</comment>
<feature type="signal peptide" evidence="1">
    <location>
        <begin position="1"/>
        <end position="17"/>
    </location>
</feature>
<reference evidence="2" key="1">
    <citation type="submission" date="2022-07" db="EMBL/GenBank/DDBJ databases">
        <title>Genome Sequence of Xylaria arbuscula.</title>
        <authorList>
            <person name="Buettner E."/>
        </authorList>
    </citation>
    <scope>NUCLEOTIDE SEQUENCE</scope>
    <source>
        <strain evidence="2">VT107</strain>
    </source>
</reference>
<sequence length="259" mass="28212">MFFTKALILSLAAFAAAHPGHEEHERRQAVAARSSISANKRALQKCQSSLNKRGMYSAAAERRQTEVTRVRQARGLPLTNTRAKTNVKRDTVDVLNTNHEGSIDGTAAIDDELIVFNATQCTVLNPEGEVGPFYVLGEYVRSDLRDGELGIDMYIDAQFVDIETCEPIVGGWFDIWNANSTGVYSGVQSSQNGNGNDSSNLDNTALRGIQQTDENGVVQFLSKFPGHYSGRASHLHVVFHTEATELANGTLSGGNVPRE</sequence>
<evidence type="ECO:0000313" key="2">
    <source>
        <dbReference type="EMBL" id="KAJ3567058.1"/>
    </source>
</evidence>
<dbReference type="AlphaFoldDB" id="A0A9W8TJZ4"/>
<keyword evidence="3" id="KW-1185">Reference proteome</keyword>
<dbReference type="GO" id="GO:0005506">
    <property type="term" value="F:iron ion binding"/>
    <property type="evidence" value="ECO:0007669"/>
    <property type="project" value="InterPro"/>
</dbReference>
<protein>
    <recommendedName>
        <fullName evidence="4">Intradiol ring-cleavage dioxygenases domain-containing protein</fullName>
    </recommendedName>
</protein>
<dbReference type="PANTHER" id="PTHR34315">
    <property type="match status" value="1"/>
</dbReference>
<dbReference type="Gene3D" id="2.60.130.10">
    <property type="entry name" value="Aromatic compound dioxygenase"/>
    <property type="match status" value="1"/>
</dbReference>
<evidence type="ECO:0008006" key="4">
    <source>
        <dbReference type="Google" id="ProtNLM"/>
    </source>
</evidence>
<name>A0A9W8TJZ4_9PEZI</name>
<dbReference type="PANTHER" id="PTHR34315:SF9">
    <property type="entry name" value="INTRADIOL RING-CLEAVAGE DIOXYGENASES DOMAIN-CONTAINING PROTEIN-RELATED"/>
    <property type="match status" value="1"/>
</dbReference>
<keyword evidence="1" id="KW-0732">Signal</keyword>
<gene>
    <name evidence="2" type="ORF">NPX13_g6903</name>
</gene>
<dbReference type="SUPFAM" id="SSF49482">
    <property type="entry name" value="Aromatic compound dioxygenase"/>
    <property type="match status" value="1"/>
</dbReference>
<proteinExistence type="predicted"/>
<dbReference type="GO" id="GO:0016702">
    <property type="term" value="F:oxidoreductase activity, acting on single donors with incorporation of molecular oxygen, incorporation of two atoms of oxygen"/>
    <property type="evidence" value="ECO:0007669"/>
    <property type="project" value="InterPro"/>
</dbReference>
<evidence type="ECO:0000256" key="1">
    <source>
        <dbReference type="SAM" id="SignalP"/>
    </source>
</evidence>
<dbReference type="EMBL" id="JANPWZ010001284">
    <property type="protein sequence ID" value="KAJ3567058.1"/>
    <property type="molecule type" value="Genomic_DNA"/>
</dbReference>
<feature type="chain" id="PRO_5040989348" description="Intradiol ring-cleavage dioxygenases domain-containing protein" evidence="1">
    <location>
        <begin position="18"/>
        <end position="259"/>
    </location>
</feature>
<dbReference type="InterPro" id="IPR015889">
    <property type="entry name" value="Intradiol_dOase_core"/>
</dbReference>